<dbReference type="EMBL" id="VSSQ01064585">
    <property type="protein sequence ID" value="MPN17452.1"/>
    <property type="molecule type" value="Genomic_DNA"/>
</dbReference>
<reference evidence="1" key="1">
    <citation type="submission" date="2019-08" db="EMBL/GenBank/DDBJ databases">
        <authorList>
            <person name="Kucharzyk K."/>
            <person name="Murdoch R.W."/>
            <person name="Higgins S."/>
            <person name="Loffler F."/>
        </authorList>
    </citation>
    <scope>NUCLEOTIDE SEQUENCE</scope>
</reference>
<dbReference type="AlphaFoldDB" id="A0A645FUX6"/>
<organism evidence="1">
    <name type="scientific">bioreactor metagenome</name>
    <dbReference type="NCBI Taxonomy" id="1076179"/>
    <lineage>
        <taxon>unclassified sequences</taxon>
        <taxon>metagenomes</taxon>
        <taxon>ecological metagenomes</taxon>
    </lineage>
</organism>
<dbReference type="InterPro" id="IPR004027">
    <property type="entry name" value="SEC_C_motif"/>
</dbReference>
<name>A0A645FUX6_9ZZZZ</name>
<gene>
    <name evidence="1" type="ORF">SDC9_164805</name>
</gene>
<dbReference type="Gene3D" id="3.10.450.50">
    <property type="match status" value="1"/>
</dbReference>
<sequence>MDETTFLGFLDGINTSLKKELKLDGLKSGSKVELAIDFEKLYFNMLDCKADWLYGLPQWDAILSVEKRKEITAAFRSSKMYVKSENIGRNDPCPCGSGKKYKKCCGKDQ</sequence>
<accession>A0A645FUX6</accession>
<dbReference type="PANTHER" id="PTHR33747:SF1">
    <property type="entry name" value="ADENYLATE CYCLASE-ASSOCIATED CAP C-TERMINAL DOMAIN-CONTAINING PROTEIN"/>
    <property type="match status" value="1"/>
</dbReference>
<dbReference type="SUPFAM" id="SSF103642">
    <property type="entry name" value="Sec-C motif"/>
    <property type="match status" value="1"/>
</dbReference>
<evidence type="ECO:0000313" key="1">
    <source>
        <dbReference type="EMBL" id="MPN17452.1"/>
    </source>
</evidence>
<evidence type="ECO:0008006" key="2">
    <source>
        <dbReference type="Google" id="ProtNLM"/>
    </source>
</evidence>
<dbReference type="PANTHER" id="PTHR33747">
    <property type="entry name" value="UPF0225 PROTEIN SCO1677"/>
    <property type="match status" value="1"/>
</dbReference>
<comment type="caution">
    <text evidence="1">The sequence shown here is derived from an EMBL/GenBank/DDBJ whole genome shotgun (WGS) entry which is preliminary data.</text>
</comment>
<protein>
    <recommendedName>
        <fullName evidence="2">Protein translocase subunit SecA</fullName>
    </recommendedName>
</protein>
<dbReference type="NCBIfam" id="NF004088">
    <property type="entry name" value="PRK05590.1"/>
    <property type="match status" value="1"/>
</dbReference>
<dbReference type="Pfam" id="PF02810">
    <property type="entry name" value="SEC-C"/>
    <property type="match status" value="1"/>
</dbReference>
<proteinExistence type="predicted"/>